<dbReference type="GO" id="GO:0005975">
    <property type="term" value="P:carbohydrate metabolic process"/>
    <property type="evidence" value="ECO:0007669"/>
    <property type="project" value="InterPro"/>
</dbReference>
<proteinExistence type="predicted"/>
<feature type="binding site" evidence="3">
    <location>
        <position position="82"/>
    </location>
    <ligand>
        <name>Zn(2+)</name>
        <dbReference type="ChEBI" id="CHEBI:29105"/>
        <label>1</label>
        <note>catalytic</note>
    </ligand>
</feature>
<feature type="binding site" evidence="3">
    <location>
        <position position="136"/>
    </location>
    <ligand>
        <name>Zn(2+)</name>
        <dbReference type="ChEBI" id="CHEBI:29105"/>
        <label>2</label>
    </ligand>
</feature>
<dbReference type="AlphaFoldDB" id="A0A495ESD4"/>
<protein>
    <submittedName>
        <fullName evidence="4">Fructose-bisphosphate aldolase</fullName>
    </submittedName>
</protein>
<dbReference type="GO" id="GO:0016832">
    <property type="term" value="F:aldehyde-lyase activity"/>
    <property type="evidence" value="ECO:0007669"/>
    <property type="project" value="InterPro"/>
</dbReference>
<dbReference type="Proteomes" id="UP000276055">
    <property type="component" value="Unassembled WGS sequence"/>
</dbReference>
<dbReference type="Pfam" id="PF01116">
    <property type="entry name" value="F_bP_aldolase"/>
    <property type="match status" value="1"/>
</dbReference>
<dbReference type="SUPFAM" id="SSF51569">
    <property type="entry name" value="Aldolase"/>
    <property type="match status" value="1"/>
</dbReference>
<feature type="binding site" evidence="3">
    <location>
        <position position="103"/>
    </location>
    <ligand>
        <name>Zn(2+)</name>
        <dbReference type="ChEBI" id="CHEBI:29105"/>
        <label>2</label>
    </ligand>
</feature>
<dbReference type="GO" id="GO:0008270">
    <property type="term" value="F:zinc ion binding"/>
    <property type="evidence" value="ECO:0007669"/>
    <property type="project" value="InterPro"/>
</dbReference>
<feature type="binding site" evidence="2">
    <location>
        <begin position="222"/>
        <end position="224"/>
    </location>
    <ligand>
        <name>dihydroxyacetone phosphate</name>
        <dbReference type="ChEBI" id="CHEBI:57642"/>
    </ligand>
</feature>
<organism evidence="4 5">
    <name type="scientific">Arthrobacter oryzae</name>
    <dbReference type="NCBI Taxonomy" id="409290"/>
    <lineage>
        <taxon>Bacteria</taxon>
        <taxon>Bacillati</taxon>
        <taxon>Actinomycetota</taxon>
        <taxon>Actinomycetes</taxon>
        <taxon>Micrococcales</taxon>
        <taxon>Micrococcaceae</taxon>
        <taxon>Arthrobacter</taxon>
    </lineage>
</organism>
<evidence type="ECO:0000313" key="4">
    <source>
        <dbReference type="EMBL" id="RKR19894.1"/>
    </source>
</evidence>
<keyword evidence="3" id="KW-0479">Metal-binding</keyword>
<feature type="binding site" evidence="3">
    <location>
        <position position="193"/>
    </location>
    <ligand>
        <name>Zn(2+)</name>
        <dbReference type="ChEBI" id="CHEBI:29105"/>
        <label>1</label>
        <note>catalytic</note>
    </ligand>
</feature>
<name>A0A495ESD4_9MICC</name>
<dbReference type="InterPro" id="IPR000771">
    <property type="entry name" value="FBA_II"/>
</dbReference>
<feature type="binding site" evidence="2">
    <location>
        <position position="194"/>
    </location>
    <ligand>
        <name>dihydroxyacetone phosphate</name>
        <dbReference type="ChEBI" id="CHEBI:57642"/>
    </ligand>
</feature>
<gene>
    <name evidence="4" type="ORF">C8D78_1705</name>
</gene>
<feature type="binding site" evidence="3">
    <location>
        <position position="221"/>
    </location>
    <ligand>
        <name>Zn(2+)</name>
        <dbReference type="ChEBI" id="CHEBI:29105"/>
        <label>1</label>
        <note>catalytic</note>
    </ligand>
</feature>
<dbReference type="Gene3D" id="3.20.20.70">
    <property type="entry name" value="Aldolase class I"/>
    <property type="match status" value="1"/>
</dbReference>
<evidence type="ECO:0000313" key="5">
    <source>
        <dbReference type="Proteomes" id="UP000276055"/>
    </source>
</evidence>
<dbReference type="PANTHER" id="PTHR30304:SF0">
    <property type="entry name" value="D-TAGATOSE-1,6-BISPHOSPHATE ALDOLASE SUBUNIT GATY-RELATED"/>
    <property type="match status" value="1"/>
</dbReference>
<dbReference type="PIRSF" id="PIRSF001359">
    <property type="entry name" value="F_bP_aldolase_II"/>
    <property type="match status" value="1"/>
</dbReference>
<evidence type="ECO:0000256" key="2">
    <source>
        <dbReference type="PIRSR" id="PIRSR001359-2"/>
    </source>
</evidence>
<accession>A0A495ESD4</accession>
<dbReference type="EMBL" id="RBIR01000003">
    <property type="protein sequence ID" value="RKR19894.1"/>
    <property type="molecule type" value="Genomic_DNA"/>
</dbReference>
<comment type="cofactor">
    <cofactor evidence="3">
        <name>Zn(2+)</name>
        <dbReference type="ChEBI" id="CHEBI:29105"/>
    </cofactor>
    <text evidence="3">Binds 2 Zn(2+) ions per subunit. One is catalytic and the other provides a structural contribution.</text>
</comment>
<feature type="binding site" evidence="2">
    <location>
        <begin position="243"/>
        <end position="246"/>
    </location>
    <ligand>
        <name>dihydroxyacetone phosphate</name>
        <dbReference type="ChEBI" id="CHEBI:57642"/>
    </ligand>
</feature>
<feature type="active site" description="Proton donor" evidence="1">
    <location>
        <position position="81"/>
    </location>
</feature>
<dbReference type="PANTHER" id="PTHR30304">
    <property type="entry name" value="D-TAGATOSE-1,6-BISPHOSPHATE ALDOLASE"/>
    <property type="match status" value="1"/>
</dbReference>
<evidence type="ECO:0000256" key="1">
    <source>
        <dbReference type="PIRSR" id="PIRSR001359-1"/>
    </source>
</evidence>
<keyword evidence="3" id="KW-0862">Zinc</keyword>
<comment type="caution">
    <text evidence="4">The sequence shown here is derived from an EMBL/GenBank/DDBJ whole genome shotgun (WGS) entry which is preliminary data.</text>
</comment>
<dbReference type="InterPro" id="IPR050246">
    <property type="entry name" value="Class_II_FBP_aldolase"/>
</dbReference>
<sequence>MRTQLDTVVGAALQQGSAVPAFTCYDFTTALAVVGAAEESGRGAILLVAPKTAATPNGLRLIAALRGLADAAGVPVAVQLDHASDPQVIADAVSAGADSVLVDGSSLPYEDNIALVRGVRAALAAQGRADVVIEAELGGLAGDEDRAFGTGAADSAGSTAADGPAGLTDSALVEDFVSRTGAQLLAVAVGNVHGKYKGEPRLRWDVLQDIAVRTRIPLVLHGASGIPPEELVKAAAMNVGKVNFNTELRTGVLAVLEEQTTAHRADGENLQALLGRWDSSARAFAATALATLSR</sequence>
<dbReference type="OrthoDB" id="9803995at2"/>
<evidence type="ECO:0000256" key="3">
    <source>
        <dbReference type="PIRSR" id="PIRSR001359-3"/>
    </source>
</evidence>
<dbReference type="InterPro" id="IPR013785">
    <property type="entry name" value="Aldolase_TIM"/>
</dbReference>
<reference evidence="4 5" key="1">
    <citation type="submission" date="2018-10" db="EMBL/GenBank/DDBJ databases">
        <title>Genomic Encyclopedia of Type Strains, Phase IV (KMG-IV): sequencing the most valuable type-strain genomes for metagenomic binning, comparative biology and taxonomic classification.</title>
        <authorList>
            <person name="Goeker M."/>
        </authorList>
    </citation>
    <scope>NUCLEOTIDE SEQUENCE [LARGE SCALE GENOMIC DNA]</scope>
    <source>
        <strain evidence="4 5">DSM 25586</strain>
    </source>
</reference>
<dbReference type="RefSeq" id="WP_120952300.1">
    <property type="nucleotide sequence ID" value="NZ_RBIR01000003.1"/>
</dbReference>